<proteinExistence type="predicted"/>
<keyword evidence="1" id="KW-1133">Transmembrane helix</keyword>
<feature type="transmembrane region" description="Helical" evidence="1">
    <location>
        <begin position="269"/>
        <end position="290"/>
    </location>
</feature>
<feature type="transmembrane region" description="Helical" evidence="1">
    <location>
        <begin position="411"/>
        <end position="433"/>
    </location>
</feature>
<dbReference type="EMBL" id="JACSPZ010000007">
    <property type="protein sequence ID" value="MBD8037890.1"/>
    <property type="molecule type" value="Genomic_DNA"/>
</dbReference>
<feature type="transmembrane region" description="Helical" evidence="1">
    <location>
        <begin position="6"/>
        <end position="24"/>
    </location>
</feature>
<feature type="transmembrane region" description="Helical" evidence="1">
    <location>
        <begin position="185"/>
        <end position="208"/>
    </location>
</feature>
<dbReference type="Proteomes" id="UP000619101">
    <property type="component" value="Unassembled WGS sequence"/>
</dbReference>
<name>A0ABR8Y104_9BACL</name>
<feature type="transmembrane region" description="Helical" evidence="1">
    <location>
        <begin position="59"/>
        <end position="84"/>
    </location>
</feature>
<evidence type="ECO:0008006" key="4">
    <source>
        <dbReference type="Google" id="ProtNLM"/>
    </source>
</evidence>
<organism evidence="2 3">
    <name type="scientific">Solibacillus faecavium</name>
    <dbReference type="NCBI Taxonomy" id="2762221"/>
    <lineage>
        <taxon>Bacteria</taxon>
        <taxon>Bacillati</taxon>
        <taxon>Bacillota</taxon>
        <taxon>Bacilli</taxon>
        <taxon>Bacillales</taxon>
        <taxon>Caryophanaceae</taxon>
        <taxon>Solibacillus</taxon>
    </lineage>
</organism>
<protein>
    <recommendedName>
        <fullName evidence="4">Transporter</fullName>
    </recommendedName>
</protein>
<sequence length="463" mass="48670">MGIELTALHWIYVAFIVLIIIFMVKRLDTSLISIVGIFVIAFVATGDFISSISGVFNSFIYAITELLSTILIISIIVAMSRVLTKTGINEVMIAPFTKIIKNPTLGFWTIGILMMVISWFFWPSPAVALLGAVLLPVAIRAGLPALGVAMAMNLFGHGIALSSDFIIQGAPKLTADAAGIPVGDVITASIPLVITMGVVTTAVAFYLLKRDMKRGTIPLVGTYDNSTEQEKPDDLLSMRQKKIFALLIPVAFLLDVVAMSVFNLQGGDATALVGGTSVFILLLLCVVAYRKKGLDQTTDYFIKGFQFGFKVFGPVIPIAAFFYLGDAGFLTIIGEHLPESSHGIVNDLGMGLAAIVPLTTEIAAVTLTGVGAITGLDGSGFSGISLVGSIGSLFGTAIGEGTATLTALGQIAAIWVGGGTLVPWALIPAAAICNVSPFELARRNLVPVVVGLIVTTIVAMFII</sequence>
<accession>A0ABR8Y104</accession>
<feature type="transmembrane region" description="Helical" evidence="1">
    <location>
        <begin position="352"/>
        <end position="373"/>
    </location>
</feature>
<feature type="transmembrane region" description="Helical" evidence="1">
    <location>
        <begin position="243"/>
        <end position="263"/>
    </location>
</feature>
<keyword evidence="3" id="KW-1185">Reference proteome</keyword>
<feature type="transmembrane region" description="Helical" evidence="1">
    <location>
        <begin position="105"/>
        <end position="122"/>
    </location>
</feature>
<feature type="transmembrane region" description="Helical" evidence="1">
    <location>
        <begin position="445"/>
        <end position="462"/>
    </location>
</feature>
<feature type="transmembrane region" description="Helical" evidence="1">
    <location>
        <begin position="128"/>
        <end position="147"/>
    </location>
</feature>
<gene>
    <name evidence="2" type="ORF">H9635_14155</name>
</gene>
<reference evidence="2 3" key="1">
    <citation type="submission" date="2020-08" db="EMBL/GenBank/DDBJ databases">
        <title>A Genomic Blueprint of the Chicken Gut Microbiome.</title>
        <authorList>
            <person name="Gilroy R."/>
            <person name="Ravi A."/>
            <person name="Getino M."/>
            <person name="Pursley I."/>
            <person name="Horton D.L."/>
            <person name="Alikhan N.-F."/>
            <person name="Baker D."/>
            <person name="Gharbi K."/>
            <person name="Hall N."/>
            <person name="Watson M."/>
            <person name="Adriaenssens E.M."/>
            <person name="Foster-Nyarko E."/>
            <person name="Jarju S."/>
            <person name="Secka A."/>
            <person name="Antonio M."/>
            <person name="Oren A."/>
            <person name="Chaudhuri R."/>
            <person name="La Ragione R.M."/>
            <person name="Hildebrand F."/>
            <person name="Pallen M.J."/>
        </authorList>
    </citation>
    <scope>NUCLEOTIDE SEQUENCE [LARGE SCALE GENOMIC DNA]</scope>
    <source>
        <strain evidence="2 3">A46</strain>
    </source>
</reference>
<dbReference type="RefSeq" id="WP_191700970.1">
    <property type="nucleotide sequence ID" value="NZ_JACSPZ010000007.1"/>
</dbReference>
<feature type="transmembrane region" description="Helical" evidence="1">
    <location>
        <begin position="154"/>
        <end position="173"/>
    </location>
</feature>
<evidence type="ECO:0000256" key="1">
    <source>
        <dbReference type="SAM" id="Phobius"/>
    </source>
</evidence>
<comment type="caution">
    <text evidence="2">The sequence shown here is derived from an EMBL/GenBank/DDBJ whole genome shotgun (WGS) entry which is preliminary data.</text>
</comment>
<feature type="transmembrane region" description="Helical" evidence="1">
    <location>
        <begin position="31"/>
        <end position="53"/>
    </location>
</feature>
<keyword evidence="1" id="KW-0812">Transmembrane</keyword>
<evidence type="ECO:0000313" key="2">
    <source>
        <dbReference type="EMBL" id="MBD8037890.1"/>
    </source>
</evidence>
<evidence type="ECO:0000313" key="3">
    <source>
        <dbReference type="Proteomes" id="UP000619101"/>
    </source>
</evidence>
<feature type="transmembrane region" description="Helical" evidence="1">
    <location>
        <begin position="380"/>
        <end position="399"/>
    </location>
</feature>
<feature type="transmembrane region" description="Helical" evidence="1">
    <location>
        <begin position="311"/>
        <end position="332"/>
    </location>
</feature>
<keyword evidence="1" id="KW-0472">Membrane</keyword>